<gene>
    <name evidence="1" type="ORF">HD556DRAFT_1417414</name>
</gene>
<evidence type="ECO:0000313" key="1">
    <source>
        <dbReference type="EMBL" id="KAG1786087.1"/>
    </source>
</evidence>
<dbReference type="CDD" id="cd09917">
    <property type="entry name" value="F-box_SF"/>
    <property type="match status" value="1"/>
</dbReference>
<dbReference type="Proteomes" id="UP000719766">
    <property type="component" value="Unassembled WGS sequence"/>
</dbReference>
<evidence type="ECO:0000313" key="2">
    <source>
        <dbReference type="Proteomes" id="UP000719766"/>
    </source>
</evidence>
<name>A0A9P7ABR4_9AGAM</name>
<comment type="caution">
    <text evidence="1">The sequence shown here is derived from an EMBL/GenBank/DDBJ whole genome shotgun (WGS) entry which is preliminary data.</text>
</comment>
<protein>
    <recommendedName>
        <fullName evidence="3">F-box domain-containing protein</fullName>
    </recommendedName>
</protein>
<dbReference type="RefSeq" id="XP_041153565.1">
    <property type="nucleotide sequence ID" value="XM_041304372.1"/>
</dbReference>
<accession>A0A9P7ABR4</accession>
<proteinExistence type="predicted"/>
<keyword evidence="2" id="KW-1185">Reference proteome</keyword>
<dbReference type="GeneID" id="64598136"/>
<evidence type="ECO:0008006" key="3">
    <source>
        <dbReference type="Google" id="ProtNLM"/>
    </source>
</evidence>
<reference evidence="1" key="1">
    <citation type="journal article" date="2020" name="New Phytol.">
        <title>Comparative genomics reveals dynamic genome evolution in host specialist ectomycorrhizal fungi.</title>
        <authorList>
            <person name="Lofgren L.A."/>
            <person name="Nguyen N.H."/>
            <person name="Vilgalys R."/>
            <person name="Ruytinx J."/>
            <person name="Liao H.L."/>
            <person name="Branco S."/>
            <person name="Kuo A."/>
            <person name="LaButti K."/>
            <person name="Lipzen A."/>
            <person name="Andreopoulos W."/>
            <person name="Pangilinan J."/>
            <person name="Riley R."/>
            <person name="Hundley H."/>
            <person name="Na H."/>
            <person name="Barry K."/>
            <person name="Grigoriev I.V."/>
            <person name="Stajich J.E."/>
            <person name="Kennedy P.G."/>
        </authorList>
    </citation>
    <scope>NUCLEOTIDE SEQUENCE</scope>
    <source>
        <strain evidence="1">S12</strain>
    </source>
</reference>
<dbReference type="OrthoDB" id="2630676at2759"/>
<sequence>MPKSLFLSLFEELRVYILGFLSFRYILCCASVCKALRQTYMSSSELQYIVELSGQCLLPVSITGDHTPISERLQRLRDKAHAWLKFNVFAFQTGTLPIPFPNLRCSTGEYLYSWIHHSDLVTISPIPSKYPQQTIEHEWSPKTLCPSIFTQRVKYILMDPAQNLFGIMYIVDNMAYRIYLTTLDDGHVHPHAAGPALNLELSVYAFDVKLKCYGRHIALWRDCETSRFLQTPWHLQIWDWQHSTTSSRQHIHQCQFLFSRNDRLLVFDRELELYSIEDTSKTPRLLARFQLPFPLVNLESDHSSQPKMQTQAQSVYTSDPKHRLLCVYSLIDDVRKIFVISTKIFFDIDQAAVKPWRYKPWRYGIPWQHWGPGHVRVLKYKARNKTKIHLCGNRVLLVDKITSKTHAYKLRMMDFSPLAVANRRGLGRVVKERSTTTSGSYSEWPDQSWDNITHWHSTIEKSMPYVEVVSSRKIAGGGWLQDVWMDDDRIYLVFVTSCSRDRKLQVIDIY</sequence>
<dbReference type="EMBL" id="JABBWE010000098">
    <property type="protein sequence ID" value="KAG1786087.1"/>
    <property type="molecule type" value="Genomic_DNA"/>
</dbReference>
<organism evidence="1 2">
    <name type="scientific">Suillus plorans</name>
    <dbReference type="NCBI Taxonomy" id="116603"/>
    <lineage>
        <taxon>Eukaryota</taxon>
        <taxon>Fungi</taxon>
        <taxon>Dikarya</taxon>
        <taxon>Basidiomycota</taxon>
        <taxon>Agaricomycotina</taxon>
        <taxon>Agaricomycetes</taxon>
        <taxon>Agaricomycetidae</taxon>
        <taxon>Boletales</taxon>
        <taxon>Suillineae</taxon>
        <taxon>Suillaceae</taxon>
        <taxon>Suillus</taxon>
    </lineage>
</organism>
<dbReference type="AlphaFoldDB" id="A0A9P7ABR4"/>